<evidence type="ECO:0000256" key="3">
    <source>
        <dbReference type="ARBA" id="ARBA00022483"/>
    </source>
</evidence>
<proteinExistence type="inferred from homology"/>
<accession>A0AAN4ZGD2</accession>
<dbReference type="Gene3D" id="1.10.357.50">
    <property type="match status" value="1"/>
</dbReference>
<sequence length="798" mass="91962">MNVEKEARERALEHVAKLVQRPDQLDRIGEMKKKSERKKAAVEAMLRTGVQSQLEGIRTAIAQLRSAADDVVAVETETTRIRDSLKPFPALQQKMAALREWSERHDQYAAAIENLRLIVEMHDLIAESRAALTDGKLLLVHKNIMDLERARDELMYEVHKLGGPTTERDKKTLTMLFKDVDDLVKSLWKQITVFLKRCLVMLQDNERREGQTTLVSVFRIIEREERIDTYYVERRIPMNNFMPPGRPRRWREQAMLIIEEAVWNRVHMSQIEDDRTMNKAWLARYLEGTRIHVVQDLVMAKKTSNECFPPEYLMYDRFVGMYHSSVQRKLRGIIESDKGLDKPEIVQLLKWIKEYTDENLLGDPKLNLCPQEIVAEDPLLPPDVMVQMQERFLEMTREDLRIWLDRALLQEKDDWYKDVEPELDGDRNFYSPLPSILFGMLEDTIALAKEFSMDVIPHVIDTAMQLFLPFIAKYRDAVTAYKTMHFEDRNRFEKFTKTMIAVTNNMISCAELTEKYMLQIRLSMEEENTGGHGGLRRHDVIEHITKVVDAWNNGSKAAIEVLLNEVIMDLEPVLAQLFSKKWLDRTADPMPEIVKTLKDDYYHDHCRLKSASLLYISQRLQVRVVGEFLRAIESRRLPIFSSIAERQMAAQLLNDNAKGIKFVFENYVPKEEVAQFTPLESILVKIAALLELSDKSIIELATANFARCFPNCPVEVLAALLNTREDIARTEAREKAEACLAHTANHPRDAAFEDLFKNSRADSSSSSSWMAAGGTRVADVQAATSKFANMLKRGVGDG</sequence>
<reference evidence="5" key="1">
    <citation type="submission" date="2022-10" db="EMBL/GenBank/DDBJ databases">
        <title>Genome assembly of Pristionchus species.</title>
        <authorList>
            <person name="Yoshida K."/>
            <person name="Sommer R.J."/>
        </authorList>
    </citation>
    <scope>NUCLEOTIDE SEQUENCE [LARGE SCALE GENOMIC DNA]</scope>
    <source>
        <strain evidence="5">RS5460</strain>
    </source>
</reference>
<dbReference type="PANTHER" id="PTHR21292">
    <property type="entry name" value="EXOCYST COMPLEX COMPONENT SEC6-RELATED"/>
    <property type="match status" value="1"/>
</dbReference>
<dbReference type="EMBL" id="BTRK01000002">
    <property type="protein sequence ID" value="GMR38023.1"/>
    <property type="molecule type" value="Genomic_DNA"/>
</dbReference>
<dbReference type="AlphaFoldDB" id="A0AAN4ZGD2"/>
<protein>
    <recommendedName>
        <fullName evidence="6">Exocyst complex component Sec6</fullName>
    </recommendedName>
</protein>
<keyword evidence="3" id="KW-0268">Exocytosis</keyword>
<dbReference type="GO" id="GO:0051601">
    <property type="term" value="P:exocyst localization"/>
    <property type="evidence" value="ECO:0007669"/>
    <property type="project" value="TreeGrafter"/>
</dbReference>
<dbReference type="GO" id="GO:0000145">
    <property type="term" value="C:exocyst"/>
    <property type="evidence" value="ECO:0007669"/>
    <property type="project" value="InterPro"/>
</dbReference>
<dbReference type="Pfam" id="PF06046">
    <property type="entry name" value="Sec6"/>
    <property type="match status" value="1"/>
</dbReference>
<organism evidence="4 5">
    <name type="scientific">Pristionchus mayeri</name>
    <dbReference type="NCBI Taxonomy" id="1317129"/>
    <lineage>
        <taxon>Eukaryota</taxon>
        <taxon>Metazoa</taxon>
        <taxon>Ecdysozoa</taxon>
        <taxon>Nematoda</taxon>
        <taxon>Chromadorea</taxon>
        <taxon>Rhabditida</taxon>
        <taxon>Rhabditina</taxon>
        <taxon>Diplogasteromorpha</taxon>
        <taxon>Diplogasteroidea</taxon>
        <taxon>Neodiplogasteridae</taxon>
        <taxon>Pristionchus</taxon>
    </lineage>
</organism>
<evidence type="ECO:0008006" key="6">
    <source>
        <dbReference type="Google" id="ProtNLM"/>
    </source>
</evidence>
<evidence type="ECO:0000256" key="1">
    <source>
        <dbReference type="ARBA" id="ARBA00009447"/>
    </source>
</evidence>
<gene>
    <name evidence="4" type="ORF">PMAYCL1PPCAC_08218</name>
</gene>
<evidence type="ECO:0000313" key="5">
    <source>
        <dbReference type="Proteomes" id="UP001328107"/>
    </source>
</evidence>
<evidence type="ECO:0000313" key="4">
    <source>
        <dbReference type="EMBL" id="GMR38023.1"/>
    </source>
</evidence>
<evidence type="ECO:0000256" key="2">
    <source>
        <dbReference type="ARBA" id="ARBA00022448"/>
    </source>
</evidence>
<keyword evidence="2" id="KW-0813">Transport</keyword>
<dbReference type="GO" id="GO:0000149">
    <property type="term" value="F:SNARE binding"/>
    <property type="evidence" value="ECO:0007669"/>
    <property type="project" value="TreeGrafter"/>
</dbReference>
<dbReference type="Proteomes" id="UP001328107">
    <property type="component" value="Unassembled WGS sequence"/>
</dbReference>
<dbReference type="InterPro" id="IPR010326">
    <property type="entry name" value="EXOC3/Sec6"/>
</dbReference>
<dbReference type="GO" id="GO:0006887">
    <property type="term" value="P:exocytosis"/>
    <property type="evidence" value="ECO:0007669"/>
    <property type="project" value="UniProtKB-KW"/>
</dbReference>
<comment type="similarity">
    <text evidence="1">Belongs to the SEC6 family.</text>
</comment>
<keyword evidence="5" id="KW-1185">Reference proteome</keyword>
<dbReference type="PANTHER" id="PTHR21292:SF1">
    <property type="entry name" value="EXOCYST COMPLEX COMPONENT 3"/>
    <property type="match status" value="1"/>
</dbReference>
<comment type="caution">
    <text evidence="4">The sequence shown here is derived from an EMBL/GenBank/DDBJ whole genome shotgun (WGS) entry which is preliminary data.</text>
</comment>
<dbReference type="Gene3D" id="1.10.357.70">
    <property type="entry name" value="Exocyst complex component Sec6, C-terminal domain"/>
    <property type="match status" value="1"/>
</dbReference>
<dbReference type="InterPro" id="IPR042532">
    <property type="entry name" value="EXOC3/Sec6_C"/>
</dbReference>
<name>A0AAN4ZGD2_9BILA</name>